<evidence type="ECO:0000313" key="2">
    <source>
        <dbReference type="Proteomes" id="UP001158087"/>
    </source>
</evidence>
<organism evidence="1 2">
    <name type="scientific">Brucella intermedia GD04153</name>
    <dbReference type="NCBI Taxonomy" id="2975438"/>
    <lineage>
        <taxon>Bacteria</taxon>
        <taxon>Pseudomonadati</taxon>
        <taxon>Pseudomonadota</taxon>
        <taxon>Alphaproteobacteria</taxon>
        <taxon>Hyphomicrobiales</taxon>
        <taxon>Brucellaceae</taxon>
        <taxon>Brucella/Ochrobactrum group</taxon>
        <taxon>Brucella</taxon>
    </lineage>
</organism>
<sequence length="64" mass="6918">MIDDDIAAMNLEEHIEERVNAAILAERQRCADVAIQHFQGIEYTCAQRAAGATIYAAILAGEAA</sequence>
<proteinExistence type="predicted"/>
<dbReference type="Proteomes" id="UP001158087">
    <property type="component" value="Unassembled WGS sequence"/>
</dbReference>
<gene>
    <name evidence="1" type="ORF">N7376_15395</name>
</gene>
<dbReference type="AlphaFoldDB" id="A0AA42KUC1"/>
<dbReference type="EMBL" id="JAODYY010000007">
    <property type="protein sequence ID" value="MDH0125392.1"/>
    <property type="molecule type" value="Genomic_DNA"/>
</dbReference>
<accession>A0AA42KUC1</accession>
<protein>
    <submittedName>
        <fullName evidence="1">Uncharacterized protein</fullName>
    </submittedName>
</protein>
<comment type="caution">
    <text evidence="1">The sequence shown here is derived from an EMBL/GenBank/DDBJ whole genome shotgun (WGS) entry which is preliminary data.</text>
</comment>
<evidence type="ECO:0000313" key="1">
    <source>
        <dbReference type="EMBL" id="MDH0125392.1"/>
    </source>
</evidence>
<reference evidence="1" key="1">
    <citation type="submission" date="2022-09" db="EMBL/GenBank/DDBJ databases">
        <title>Intensive care unit water sources are persistently colonized with multi-drug resistant bacteria and are the site of extensive horizontal gene transfer of antibiotic resistance genes.</title>
        <authorList>
            <person name="Diorio-Toth L."/>
        </authorList>
    </citation>
    <scope>NUCLEOTIDE SEQUENCE</scope>
    <source>
        <strain evidence="1">GD04153</strain>
    </source>
</reference>
<name>A0AA42KUC1_9HYPH</name>